<organism evidence="11 12">
    <name type="scientific">Parastrongyloides trichosuri</name>
    <name type="common">Possum-specific nematode worm</name>
    <dbReference type="NCBI Taxonomy" id="131310"/>
    <lineage>
        <taxon>Eukaryota</taxon>
        <taxon>Metazoa</taxon>
        <taxon>Ecdysozoa</taxon>
        <taxon>Nematoda</taxon>
        <taxon>Chromadorea</taxon>
        <taxon>Rhabditida</taxon>
        <taxon>Tylenchina</taxon>
        <taxon>Panagrolaimomorpha</taxon>
        <taxon>Strongyloidoidea</taxon>
        <taxon>Strongyloididae</taxon>
        <taxon>Parastrongyloides</taxon>
    </lineage>
</organism>
<dbReference type="PANTHER" id="PTHR11003:SF324">
    <property type="entry name" value="POTASSIUM CHANNEL DOMAIN-CONTAINING PROTEIN"/>
    <property type="match status" value="1"/>
</dbReference>
<evidence type="ECO:0000256" key="5">
    <source>
        <dbReference type="ARBA" id="ARBA00023065"/>
    </source>
</evidence>
<name>A0A0N4ZQ85_PARTI</name>
<keyword evidence="7 8" id="KW-0407">Ion channel</keyword>
<evidence type="ECO:0000256" key="6">
    <source>
        <dbReference type="ARBA" id="ARBA00023136"/>
    </source>
</evidence>
<proteinExistence type="inferred from homology"/>
<dbReference type="Pfam" id="PF07885">
    <property type="entry name" value="Ion_trans_2"/>
    <property type="match status" value="2"/>
</dbReference>
<dbReference type="Proteomes" id="UP000038045">
    <property type="component" value="Unplaced"/>
</dbReference>
<keyword evidence="4 9" id="KW-1133">Transmembrane helix</keyword>
<evidence type="ECO:0000256" key="1">
    <source>
        <dbReference type="ARBA" id="ARBA00004141"/>
    </source>
</evidence>
<dbReference type="PANTHER" id="PTHR11003">
    <property type="entry name" value="POTASSIUM CHANNEL, SUBFAMILY K"/>
    <property type="match status" value="1"/>
</dbReference>
<dbReference type="PRINTS" id="PR01333">
    <property type="entry name" value="2POREKCHANEL"/>
</dbReference>
<evidence type="ECO:0000256" key="8">
    <source>
        <dbReference type="RuleBase" id="RU003857"/>
    </source>
</evidence>
<comment type="subcellular location">
    <subcellularLocation>
        <location evidence="1">Membrane</location>
        <topology evidence="1">Multi-pass membrane protein</topology>
    </subcellularLocation>
</comment>
<dbReference type="Gene3D" id="1.10.287.70">
    <property type="match status" value="1"/>
</dbReference>
<keyword evidence="6 9" id="KW-0472">Membrane</keyword>
<evidence type="ECO:0000259" key="10">
    <source>
        <dbReference type="Pfam" id="PF07885"/>
    </source>
</evidence>
<dbReference type="GO" id="GO:0030322">
    <property type="term" value="P:stabilization of membrane potential"/>
    <property type="evidence" value="ECO:0007669"/>
    <property type="project" value="TreeGrafter"/>
</dbReference>
<evidence type="ECO:0000313" key="11">
    <source>
        <dbReference type="Proteomes" id="UP000038045"/>
    </source>
</evidence>
<dbReference type="SUPFAM" id="SSF81324">
    <property type="entry name" value="Voltage-gated potassium channels"/>
    <property type="match status" value="2"/>
</dbReference>
<dbReference type="InterPro" id="IPR013099">
    <property type="entry name" value="K_chnl_dom"/>
</dbReference>
<keyword evidence="5 8" id="KW-0406">Ion transport</keyword>
<dbReference type="GO" id="GO:0015271">
    <property type="term" value="F:outward rectifier potassium channel activity"/>
    <property type="evidence" value="ECO:0007669"/>
    <property type="project" value="TreeGrafter"/>
</dbReference>
<comment type="similarity">
    <text evidence="8">Belongs to the two pore domain potassium channel (TC 1.A.1.8) family.</text>
</comment>
<dbReference type="WBParaSite" id="PTRK_0001068700.1">
    <property type="protein sequence ID" value="PTRK_0001068700.1"/>
    <property type="gene ID" value="PTRK_0001068700"/>
</dbReference>
<feature type="transmembrane region" description="Helical" evidence="9">
    <location>
        <begin position="18"/>
        <end position="38"/>
    </location>
</feature>
<dbReference type="GO" id="GO:0005886">
    <property type="term" value="C:plasma membrane"/>
    <property type="evidence" value="ECO:0007669"/>
    <property type="project" value="TreeGrafter"/>
</dbReference>
<evidence type="ECO:0000256" key="4">
    <source>
        <dbReference type="ARBA" id="ARBA00022989"/>
    </source>
</evidence>
<feature type="domain" description="Potassium channel" evidence="10">
    <location>
        <begin position="257"/>
        <end position="325"/>
    </location>
</feature>
<keyword evidence="11" id="KW-1185">Reference proteome</keyword>
<feature type="transmembrane region" description="Helical" evidence="9">
    <location>
        <begin position="147"/>
        <end position="164"/>
    </location>
</feature>
<keyword evidence="2 8" id="KW-0813">Transport</keyword>
<sequence length="484" mass="55645">MIWNIVINKYQQYHLSHLLFFLILLLYSFIGAGIFCSLERGNEISKSLHENQIRLGKKNAARDKLAHDLQYYFHGYINVTILLSDSFSKTLDIYDSNMGVKECYNNFFKENVVIEKWTLWGGLYYSATIYTTIGYGDLVVETAGGKIATVIYAIFGIPLVITILNNWGSGLFQVISILWKRYLVSFIIKIREAFNQNNVAKNGLLDNDSFESMGDYKKKNNKKHSVSLFLDKCLREKSLTDEEGIEEGLPISLSIFILFFWISLCACVFTFLEDWSLWESLYFFFISFTTIGLGDITPTHRIACMNFLLIIMGLSVVSLSINIIQLQVEIIFARIIKTIDQDFKNALTAEKSKFSVSTDANTFNDIEKLSRPSINPTNDLQNLTKNMSTSEKIMMKFMSNHMKKTLNEKIDNNLKMRNRGVQTDDNKRTIMIQTDVVKRLTDLEKLPTPEGVIESDDQEDMNCTGKIKKKGSTYKKMYIYNVDD</sequence>
<evidence type="ECO:0000256" key="9">
    <source>
        <dbReference type="SAM" id="Phobius"/>
    </source>
</evidence>
<feature type="transmembrane region" description="Helical" evidence="9">
    <location>
        <begin position="251"/>
        <end position="271"/>
    </location>
</feature>
<evidence type="ECO:0000256" key="3">
    <source>
        <dbReference type="ARBA" id="ARBA00022692"/>
    </source>
</evidence>
<evidence type="ECO:0000313" key="12">
    <source>
        <dbReference type="WBParaSite" id="PTRK_0001068700.1"/>
    </source>
</evidence>
<dbReference type="AlphaFoldDB" id="A0A0N4ZQ85"/>
<evidence type="ECO:0000256" key="2">
    <source>
        <dbReference type="ARBA" id="ARBA00022448"/>
    </source>
</evidence>
<reference evidence="12" key="1">
    <citation type="submission" date="2017-02" db="UniProtKB">
        <authorList>
            <consortium name="WormBaseParasite"/>
        </authorList>
    </citation>
    <scope>IDENTIFICATION</scope>
</reference>
<feature type="transmembrane region" description="Helical" evidence="9">
    <location>
        <begin position="303"/>
        <end position="324"/>
    </location>
</feature>
<feature type="transmembrane region" description="Helical" evidence="9">
    <location>
        <begin position="277"/>
        <end position="296"/>
    </location>
</feature>
<feature type="domain" description="Potassium channel" evidence="10">
    <location>
        <begin position="112"/>
        <end position="169"/>
    </location>
</feature>
<protein>
    <submittedName>
        <fullName evidence="12">Potassium channel subfamily K member 18</fullName>
    </submittedName>
</protein>
<evidence type="ECO:0000256" key="7">
    <source>
        <dbReference type="ARBA" id="ARBA00023303"/>
    </source>
</evidence>
<accession>A0A0N4ZQ85</accession>
<dbReference type="GO" id="GO:0022841">
    <property type="term" value="F:potassium ion leak channel activity"/>
    <property type="evidence" value="ECO:0007669"/>
    <property type="project" value="TreeGrafter"/>
</dbReference>
<dbReference type="InterPro" id="IPR003280">
    <property type="entry name" value="2pore_dom_K_chnl"/>
</dbReference>
<keyword evidence="3 8" id="KW-0812">Transmembrane</keyword>